<sequence>MNGCGMKPGDTVARRIVEAVLCGPRGPLAPPLVLGEGQGVDRSKVLVWAVGSSELCSWRPHPLGSGDAVRPAGISTTEIRPSPRPWGPARLAADPWSTRETGRPLRSRSSQRDDRPPGGTPRKHSGLPLQAEMECVATGPASPVPPEGAVCSDVLSTVAAGDGTRAPPGPVTLCWTREERGCPEHPAPASPEGQAPPAVCTPALQRSHSASRCKRDAPPTKGWGPGAVLRRRTLEPLYAVTPGGRLLSPSRSSRRLLEGHALLPCLPERWRASGVTRLLPPGGLHHFASDHQLAGVSHPHPAPAQGPSPGILASLSLSNGDREAPFVPSPEDREQAGFMAAGLVHRAGVGGEVLRGSRGRAPSSPHHSALVSCARTLLGRPEPQFLLLRTGASDGANLTGPGGEPGRLVHGRAQPGLSHRGGSSSASAHADRSWVPTRPRGTDGPPDAPAARRPCCQDCPASLSRNSPLWSNLEPTLSSATSQEPSLNPC</sequence>
<evidence type="ECO:0000313" key="3">
    <source>
        <dbReference type="Proteomes" id="UP001176941"/>
    </source>
</evidence>
<accession>A0ABN8ZEW9</accession>
<feature type="region of interest" description="Disordered" evidence="1">
    <location>
        <begin position="392"/>
        <end position="490"/>
    </location>
</feature>
<dbReference type="Proteomes" id="UP001176941">
    <property type="component" value="Chromosome 32"/>
</dbReference>
<reference evidence="2" key="1">
    <citation type="submission" date="2023-04" db="EMBL/GenBank/DDBJ databases">
        <authorList>
            <consortium name="ELIXIR-Norway"/>
        </authorList>
    </citation>
    <scope>NUCLEOTIDE SEQUENCE [LARGE SCALE GENOMIC DNA]</scope>
</reference>
<protein>
    <submittedName>
        <fullName evidence="2">Uncharacterized protein</fullName>
    </submittedName>
</protein>
<evidence type="ECO:0000256" key="1">
    <source>
        <dbReference type="SAM" id="MobiDB-lite"/>
    </source>
</evidence>
<name>A0ABN8ZEW9_RANTA</name>
<keyword evidence="3" id="KW-1185">Reference proteome</keyword>
<proteinExistence type="predicted"/>
<dbReference type="EMBL" id="OX459968">
    <property type="protein sequence ID" value="CAI9172339.1"/>
    <property type="molecule type" value="Genomic_DNA"/>
</dbReference>
<evidence type="ECO:0000313" key="2">
    <source>
        <dbReference type="EMBL" id="CAI9172339.1"/>
    </source>
</evidence>
<feature type="compositionally biased region" description="Low complexity" evidence="1">
    <location>
        <begin position="418"/>
        <end position="428"/>
    </location>
</feature>
<feature type="compositionally biased region" description="Polar residues" evidence="1">
    <location>
        <begin position="463"/>
        <end position="490"/>
    </location>
</feature>
<feature type="region of interest" description="Disordered" evidence="1">
    <location>
        <begin position="183"/>
        <end position="227"/>
    </location>
</feature>
<organism evidence="2 3">
    <name type="scientific">Rangifer tarandus platyrhynchus</name>
    <name type="common">Svalbard reindeer</name>
    <dbReference type="NCBI Taxonomy" id="3082113"/>
    <lineage>
        <taxon>Eukaryota</taxon>
        <taxon>Metazoa</taxon>
        <taxon>Chordata</taxon>
        <taxon>Craniata</taxon>
        <taxon>Vertebrata</taxon>
        <taxon>Euteleostomi</taxon>
        <taxon>Mammalia</taxon>
        <taxon>Eutheria</taxon>
        <taxon>Laurasiatheria</taxon>
        <taxon>Artiodactyla</taxon>
        <taxon>Ruminantia</taxon>
        <taxon>Pecora</taxon>
        <taxon>Cervidae</taxon>
        <taxon>Odocoileinae</taxon>
        <taxon>Rangifer</taxon>
    </lineage>
</organism>
<feature type="compositionally biased region" description="Low complexity" evidence="1">
    <location>
        <begin position="438"/>
        <end position="454"/>
    </location>
</feature>
<feature type="region of interest" description="Disordered" evidence="1">
    <location>
        <begin position="62"/>
        <end position="129"/>
    </location>
</feature>
<gene>
    <name evidence="2" type="ORF">MRATA1EN1_LOCUS21301</name>
</gene>